<dbReference type="AlphaFoldDB" id="A0A4R1BBK0"/>
<comment type="caution">
    <text evidence="2">The sequence shown here is derived from an EMBL/GenBank/DDBJ whole genome shotgun (WGS) entry which is preliminary data.</text>
</comment>
<dbReference type="RefSeq" id="WP_131449345.1">
    <property type="nucleotide sequence ID" value="NZ_SJZI01000042.1"/>
</dbReference>
<keyword evidence="1" id="KW-0732">Signal</keyword>
<feature type="signal peptide" evidence="1">
    <location>
        <begin position="1"/>
        <end position="22"/>
    </location>
</feature>
<evidence type="ECO:0000313" key="3">
    <source>
        <dbReference type="Proteomes" id="UP000295334"/>
    </source>
</evidence>
<protein>
    <recommendedName>
        <fullName evidence="4">Tetratricopeptide repeat protein</fullName>
    </recommendedName>
</protein>
<dbReference type="OrthoDB" id="605297at2"/>
<keyword evidence="3" id="KW-1185">Reference proteome</keyword>
<evidence type="ECO:0000313" key="2">
    <source>
        <dbReference type="EMBL" id="TCJ14354.1"/>
    </source>
</evidence>
<name>A0A4R1BBK0_9BACT</name>
<accession>A0A4R1BBK0</accession>
<evidence type="ECO:0000256" key="1">
    <source>
        <dbReference type="SAM" id="SignalP"/>
    </source>
</evidence>
<evidence type="ECO:0008006" key="4">
    <source>
        <dbReference type="Google" id="ProtNLM"/>
    </source>
</evidence>
<reference evidence="2 3" key="1">
    <citation type="submission" date="2019-03" db="EMBL/GenBank/DDBJ databases">
        <authorList>
            <person name="Kim M.K.M."/>
        </authorList>
    </citation>
    <scope>NUCLEOTIDE SEQUENCE [LARGE SCALE GENOMIC DNA]</scope>
    <source>
        <strain evidence="2 3">17J68-12</strain>
    </source>
</reference>
<sequence>MTWKIFTAFLAIAALALFPANGIGCAGGDEDGQDYFTSFFSRPAATEDPSLRPFFYTQLHLFYDYEDEDTSHVFDESLIAEWQRYCGGAARAEVEALVYETGAPALKQAAAANTLPAALQGNRAAANLAASGRKDAFRYLELARQLEAFSVAQEWDAPPLRDSAALLRIAATARASRQAAPDAFLKSKWAFLQCKADFYNQRWSDCVRDYDETFGKGVAGAVAPLARSYKAGSLYRLERKKEAAYQFSTLFNVLPARRRGIFTGFLWSTGFADSTLREEYAAQAKNDAERANLLGLFALYGTGPQEAVLERVYRLDPASPLLPLLASREISKAEEQYISIAWKWPKSLNSAFGYYYEADNEKKDAAEARRHLAPLSHTLGKIAGDKRIANRSFYMAGNAWLHLMLGNWAGGRDALQKAATLQPGQRVQDQLQLLQLLLASEEPDRIDAAREAALLPACRWLADKAKKDREYAVFCRNYFSEVLARRYRAQGALARTALCLGVSDLRFSDNPGNMYYNRGSGIEYVHYELPAASGAELYENLKQPATAFERFLRDHTSFNHNEVIESIGTGYLREEKYAEAVSWLQRADSLPAFVNGIWKGDETRTVNVAPFFDYLNDPQRYDSSLKRPMNKLSLAKALAALEQQRRTEKRPEQLARIYYRLASARYNMSYYGNCWMALAWDRTGSDWEYGAYSAPWQKEYFGVYRVEQLYQKAFDLTNNREFKAACLFLVAKCRQRQVARKGYDNPGIDYPTFGHDFYHSPFFPRLQKEFGDTKFFRYAYNRCSYLRDFVKKQSTTPSK</sequence>
<proteinExistence type="predicted"/>
<dbReference type="EMBL" id="SJZI01000042">
    <property type="protein sequence ID" value="TCJ14354.1"/>
    <property type="molecule type" value="Genomic_DNA"/>
</dbReference>
<gene>
    <name evidence="2" type="ORF">EPD60_10170</name>
</gene>
<feature type="chain" id="PRO_5020866903" description="Tetratricopeptide repeat protein" evidence="1">
    <location>
        <begin position="23"/>
        <end position="799"/>
    </location>
</feature>
<dbReference type="Proteomes" id="UP000295334">
    <property type="component" value="Unassembled WGS sequence"/>
</dbReference>
<organism evidence="2 3">
    <name type="scientific">Flaviaesturariibacter flavus</name>
    <dbReference type="NCBI Taxonomy" id="2502780"/>
    <lineage>
        <taxon>Bacteria</taxon>
        <taxon>Pseudomonadati</taxon>
        <taxon>Bacteroidota</taxon>
        <taxon>Chitinophagia</taxon>
        <taxon>Chitinophagales</taxon>
        <taxon>Chitinophagaceae</taxon>
        <taxon>Flaviaestuariibacter</taxon>
    </lineage>
</organism>